<dbReference type="Pfam" id="PF03795">
    <property type="entry name" value="YCII"/>
    <property type="match status" value="1"/>
</dbReference>
<name>A0A919MI06_9ACTN</name>
<evidence type="ECO:0000313" key="8">
    <source>
        <dbReference type="Proteomes" id="UP000598174"/>
    </source>
</evidence>
<dbReference type="InterPro" id="IPR011008">
    <property type="entry name" value="Dimeric_a/b-barrel"/>
</dbReference>
<feature type="domain" description="HTH luxR-type" evidence="6">
    <location>
        <begin position="110"/>
        <end position="175"/>
    </location>
</feature>
<dbReference type="AlphaFoldDB" id="A0A919MI06"/>
<reference evidence="7" key="1">
    <citation type="submission" date="2021-01" db="EMBL/GenBank/DDBJ databases">
        <title>Whole genome shotgun sequence of Actinoplanes ferrugineus NBRC 15555.</title>
        <authorList>
            <person name="Komaki H."/>
            <person name="Tamura T."/>
        </authorList>
    </citation>
    <scope>NUCLEOTIDE SEQUENCE</scope>
    <source>
        <strain evidence="7">NBRC 15555</strain>
    </source>
</reference>
<dbReference type="PANTHER" id="PTHR44688:SF16">
    <property type="entry name" value="DNA-BINDING TRANSCRIPTIONAL ACTIVATOR DEVR_DOSR"/>
    <property type="match status" value="1"/>
</dbReference>
<dbReference type="InterPro" id="IPR005545">
    <property type="entry name" value="YCII"/>
</dbReference>
<evidence type="ECO:0000256" key="5">
    <source>
        <dbReference type="SAM" id="MobiDB-lite"/>
    </source>
</evidence>
<gene>
    <name evidence="7" type="ORF">Afe05nite_50250</name>
</gene>
<dbReference type="Gene3D" id="1.10.10.10">
    <property type="entry name" value="Winged helix-like DNA-binding domain superfamily/Winged helix DNA-binding domain"/>
    <property type="match status" value="1"/>
</dbReference>
<evidence type="ECO:0000259" key="6">
    <source>
        <dbReference type="PROSITE" id="PS50043"/>
    </source>
</evidence>
<keyword evidence="3" id="KW-0238">DNA-binding</keyword>
<keyword evidence="2" id="KW-0805">Transcription regulation</keyword>
<dbReference type="SUPFAM" id="SSF46894">
    <property type="entry name" value="C-terminal effector domain of the bipartite response regulators"/>
    <property type="match status" value="1"/>
</dbReference>
<dbReference type="SMART" id="SM00421">
    <property type="entry name" value="HTH_LUXR"/>
    <property type="match status" value="1"/>
</dbReference>
<dbReference type="Proteomes" id="UP000598174">
    <property type="component" value="Unassembled WGS sequence"/>
</dbReference>
<feature type="region of interest" description="Disordered" evidence="5">
    <location>
        <begin position="95"/>
        <end position="115"/>
    </location>
</feature>
<dbReference type="InterPro" id="IPR000792">
    <property type="entry name" value="Tscrpt_reg_LuxR_C"/>
</dbReference>
<dbReference type="Gene3D" id="3.30.70.1060">
    <property type="entry name" value="Dimeric alpha+beta barrel"/>
    <property type="match status" value="1"/>
</dbReference>
<sequence length="178" mass="19792">MQLFAVEMCFSPDENMRRRCQSAHRDYWQALADRGVLMGGGLWPDGNGGLLVCRAADEQAVWALVRADPYAVGGVITEVQVRRWNILMGERLMDTPDRPPTTVTAPEPTPAPGEWALTPHEHRIAHLVLDGRTNREIATHLHVSSRAVELHLTSMYRKLGIARRAQLARALTLSPLAA</sequence>
<dbReference type="CDD" id="cd06170">
    <property type="entry name" value="LuxR_C_like"/>
    <property type="match status" value="1"/>
</dbReference>
<evidence type="ECO:0000313" key="7">
    <source>
        <dbReference type="EMBL" id="GIE13185.1"/>
    </source>
</evidence>
<evidence type="ECO:0000256" key="4">
    <source>
        <dbReference type="ARBA" id="ARBA00023163"/>
    </source>
</evidence>
<proteinExistence type="inferred from homology"/>
<evidence type="ECO:0000256" key="2">
    <source>
        <dbReference type="ARBA" id="ARBA00023015"/>
    </source>
</evidence>
<dbReference type="PROSITE" id="PS50043">
    <property type="entry name" value="HTH_LUXR_2"/>
    <property type="match status" value="1"/>
</dbReference>
<dbReference type="EMBL" id="BOMM01000047">
    <property type="protein sequence ID" value="GIE13185.1"/>
    <property type="molecule type" value="Genomic_DNA"/>
</dbReference>
<evidence type="ECO:0000256" key="3">
    <source>
        <dbReference type="ARBA" id="ARBA00023125"/>
    </source>
</evidence>
<comment type="similarity">
    <text evidence="1">Belongs to the YciI family.</text>
</comment>
<dbReference type="Pfam" id="PF00196">
    <property type="entry name" value="GerE"/>
    <property type="match status" value="1"/>
</dbReference>
<dbReference type="RefSeq" id="WP_203819632.1">
    <property type="nucleotide sequence ID" value="NZ_BAAABP010000052.1"/>
</dbReference>
<keyword evidence="8" id="KW-1185">Reference proteome</keyword>
<evidence type="ECO:0000256" key="1">
    <source>
        <dbReference type="ARBA" id="ARBA00007689"/>
    </source>
</evidence>
<dbReference type="InterPro" id="IPR016032">
    <property type="entry name" value="Sig_transdc_resp-reg_C-effctor"/>
</dbReference>
<organism evidence="7 8">
    <name type="scientific">Paractinoplanes ferrugineus</name>
    <dbReference type="NCBI Taxonomy" id="113564"/>
    <lineage>
        <taxon>Bacteria</taxon>
        <taxon>Bacillati</taxon>
        <taxon>Actinomycetota</taxon>
        <taxon>Actinomycetes</taxon>
        <taxon>Micromonosporales</taxon>
        <taxon>Micromonosporaceae</taxon>
        <taxon>Paractinoplanes</taxon>
    </lineage>
</organism>
<dbReference type="SUPFAM" id="SSF54909">
    <property type="entry name" value="Dimeric alpha+beta barrel"/>
    <property type="match status" value="1"/>
</dbReference>
<dbReference type="PRINTS" id="PR00038">
    <property type="entry name" value="HTHLUXR"/>
</dbReference>
<accession>A0A919MI06</accession>
<dbReference type="GO" id="GO:0006355">
    <property type="term" value="P:regulation of DNA-templated transcription"/>
    <property type="evidence" value="ECO:0007669"/>
    <property type="project" value="InterPro"/>
</dbReference>
<protein>
    <recommendedName>
        <fullName evidence="6">HTH luxR-type domain-containing protein</fullName>
    </recommendedName>
</protein>
<comment type="caution">
    <text evidence="7">The sequence shown here is derived from an EMBL/GenBank/DDBJ whole genome shotgun (WGS) entry which is preliminary data.</text>
</comment>
<dbReference type="PANTHER" id="PTHR44688">
    <property type="entry name" value="DNA-BINDING TRANSCRIPTIONAL ACTIVATOR DEVR_DOSR"/>
    <property type="match status" value="1"/>
</dbReference>
<dbReference type="InterPro" id="IPR036388">
    <property type="entry name" value="WH-like_DNA-bd_sf"/>
</dbReference>
<keyword evidence="4" id="KW-0804">Transcription</keyword>
<dbReference type="GO" id="GO:0003677">
    <property type="term" value="F:DNA binding"/>
    <property type="evidence" value="ECO:0007669"/>
    <property type="project" value="UniProtKB-KW"/>
</dbReference>